<accession>A0ACC2T3V3</accession>
<comment type="caution">
    <text evidence="1">The sequence shown here is derived from an EMBL/GenBank/DDBJ whole genome shotgun (WGS) entry which is preliminary data.</text>
</comment>
<proteinExistence type="predicted"/>
<protein>
    <submittedName>
        <fullName evidence="1">Uncharacterized protein</fullName>
    </submittedName>
</protein>
<reference evidence="1" key="1">
    <citation type="submission" date="2022-04" db="EMBL/GenBank/DDBJ databases">
        <title>Genome of the entomopathogenic fungus Entomophthora muscae.</title>
        <authorList>
            <person name="Elya C."/>
            <person name="Lovett B.R."/>
            <person name="Lee E."/>
            <person name="Macias A.M."/>
            <person name="Hajek A.E."/>
            <person name="De Bivort B.L."/>
            <person name="Kasson M.T."/>
            <person name="De Fine Licht H.H."/>
            <person name="Stajich J.E."/>
        </authorList>
    </citation>
    <scope>NUCLEOTIDE SEQUENCE</scope>
    <source>
        <strain evidence="1">Berkeley</strain>
    </source>
</reference>
<evidence type="ECO:0000313" key="1">
    <source>
        <dbReference type="EMBL" id="KAJ9069268.1"/>
    </source>
</evidence>
<dbReference type="Proteomes" id="UP001165960">
    <property type="component" value="Unassembled WGS sequence"/>
</dbReference>
<keyword evidence="2" id="KW-1185">Reference proteome</keyword>
<sequence length="220" mass="24506">MSKGITQKPALLRQVSTYCHPRTLTSREKPKWSRDRTLSLHYRYTYQCSNIPPDCPTQVLEGHTKPPSCVNHSPDKADLFFLDLGYSGNDLHCVIVEDIHTTRAKGEAQAVVSKPYTCQLLDKAPDKSSGPSTDTLHLKGVNVAILMDIMKNHHPELCGSILEFLSMAENLDIHLVNKISSSYSESTYADIFVNKIKVQAIIDTGAPINIVSTRLVNAWD</sequence>
<gene>
    <name evidence="1" type="ORF">DSO57_1020080</name>
</gene>
<dbReference type="EMBL" id="QTSX02003643">
    <property type="protein sequence ID" value="KAJ9069268.1"/>
    <property type="molecule type" value="Genomic_DNA"/>
</dbReference>
<organism evidence="1 2">
    <name type="scientific">Entomophthora muscae</name>
    <dbReference type="NCBI Taxonomy" id="34485"/>
    <lineage>
        <taxon>Eukaryota</taxon>
        <taxon>Fungi</taxon>
        <taxon>Fungi incertae sedis</taxon>
        <taxon>Zoopagomycota</taxon>
        <taxon>Entomophthoromycotina</taxon>
        <taxon>Entomophthoromycetes</taxon>
        <taxon>Entomophthorales</taxon>
        <taxon>Entomophthoraceae</taxon>
        <taxon>Entomophthora</taxon>
    </lineage>
</organism>
<evidence type="ECO:0000313" key="2">
    <source>
        <dbReference type="Proteomes" id="UP001165960"/>
    </source>
</evidence>
<name>A0ACC2T3V3_9FUNG</name>